<dbReference type="Gene3D" id="3.30.470.20">
    <property type="entry name" value="ATP-grasp fold, B domain"/>
    <property type="match status" value="1"/>
</dbReference>
<protein>
    <submittedName>
        <fullName evidence="7">Uncharacterized protein</fullName>
    </submittedName>
</protein>
<accession>A0AAU9KLD6</accession>
<dbReference type="InterPro" id="IPR004344">
    <property type="entry name" value="TTL/TTLL_fam"/>
</dbReference>
<keyword evidence="4" id="KW-0547">Nucleotide-binding</keyword>
<evidence type="ECO:0000256" key="6">
    <source>
        <dbReference type="SAM" id="MobiDB-lite"/>
    </source>
</evidence>
<dbReference type="PANTHER" id="PTHR45870">
    <property type="entry name" value="TUBULIN MONOGLYCYLASE TTLL3"/>
    <property type="match status" value="1"/>
</dbReference>
<dbReference type="InterPro" id="IPR051437">
    <property type="entry name" value="TTLL_monoglycylase"/>
</dbReference>
<evidence type="ECO:0000313" key="8">
    <source>
        <dbReference type="Proteomes" id="UP001162131"/>
    </source>
</evidence>
<comment type="subcellular location">
    <subcellularLocation>
        <location evidence="1">Cytoplasm</location>
    </subcellularLocation>
</comment>
<name>A0AAU9KLD6_9CILI</name>
<dbReference type="GO" id="GO:0005737">
    <property type="term" value="C:cytoplasm"/>
    <property type="evidence" value="ECO:0007669"/>
    <property type="project" value="UniProtKB-SubCell"/>
</dbReference>
<feature type="region of interest" description="Disordered" evidence="6">
    <location>
        <begin position="159"/>
        <end position="210"/>
    </location>
</feature>
<keyword evidence="8" id="KW-1185">Reference proteome</keyword>
<dbReference type="CDD" id="cd23767">
    <property type="entry name" value="IQCD"/>
    <property type="match status" value="2"/>
</dbReference>
<dbReference type="Gene3D" id="1.20.5.190">
    <property type="match status" value="4"/>
</dbReference>
<dbReference type="PROSITE" id="PS50096">
    <property type="entry name" value="IQ"/>
    <property type="match status" value="6"/>
</dbReference>
<reference evidence="7" key="1">
    <citation type="submission" date="2021-09" db="EMBL/GenBank/DDBJ databases">
        <authorList>
            <consortium name="AG Swart"/>
            <person name="Singh M."/>
            <person name="Singh A."/>
            <person name="Seah K."/>
            <person name="Emmerich C."/>
        </authorList>
    </citation>
    <scope>NUCLEOTIDE SEQUENCE</scope>
    <source>
        <strain evidence="7">ATCC30299</strain>
    </source>
</reference>
<dbReference type="Proteomes" id="UP001162131">
    <property type="component" value="Unassembled WGS sequence"/>
</dbReference>
<dbReference type="SUPFAM" id="SSF56059">
    <property type="entry name" value="Glutathione synthetase ATP-binding domain-like"/>
    <property type="match status" value="1"/>
</dbReference>
<dbReference type="InterPro" id="IPR027417">
    <property type="entry name" value="P-loop_NTPase"/>
</dbReference>
<sequence>MKKKRASFEEKLPMILEYLNNKLPDTAYQYPLVISLPKKNQLRYAGNSNKNPMKKLLIESTPMIPFIESMPDDYSNEDDSLYFKCSDMISFDRESFASLSYEERYLPDIPIMKSTKPKAIESSYKPYQIEPIIDSKISKIKPKTATNWFYPSPREISPASKNSLNEKSKPPISNDSSCKSVLRKRKMKARPCSGHPIATKNTPSKPEPLSIANDIQIKSGPILKDLEKNVVRSQSPNIPANPQPAIKKRSLPRETPVIFDPNQKRRPLMSGALTDKADKHRENNLDILLMNKNNYDLKLFMQEYNRRQGLPEGSKIFIVTGQFEFIRRELKARGWIENKQSTSQAFHLKWIYSDTDNDYKVLRPGQLINHFNNNRELTTKSGLLKNLRNFCENNVNIDTFFPRCYDLGDNVQIKEFIQDYQNTAIINIVKKHADFFQSDYDLQPVNLRLLSLAIQHTQMIVGNIFDQCEKIHDVVNNEDFNYNSYIKDEDMKSLLEYSDFDFPIKIQPETWDYPNKELVQTCIELKNTILKILPQAEMEGVKNIWIIKPGQNARGSGVRCVHGLQEILDCGKQMQSRIVQKYVEKPFLIPTSSGLCKFDIRQWALVTSFSPLTIYFFNSCYLRLCQQAYNLDTLDAYTHLANYSLQKNVAKAQEDTVWRLSQFIEYLSSKDISWDEAVLPKIHSIITRTLQAVSDNIDTRPECFELYGFDVMLDEKLTPWLLETNLSPACAERTEWLSNMLNAMGKGLFDIVIDGAGNDDPLYSQDLKQQKKIYGNSLEWVLIYKGLEIPSDIDPLNCNLEVCGTKFNVKRERKIERRIQVEKAALVIQRETRKFLIKVRAERAMELKNSLIVQHFLRRKFAYMSLAKQILIVSAIKIQCIYRGYKAKKIAKELRKIRAIRHIQAMMRGWKSRENFKERKTAKAILRLQRGLRRKFASLEINRAKYYLQQISFIQRMWKRRFRLLNKKAIMIQKLYRGYLGRKIYFREKHFQSIIITIQISIRTLLAKHHLKHIKVARASSIISKFEFQRKNLSCMVYYKTNSAALTIQKHIRRFFAQKLLANLKNEKKMLVNAIMLIQKHLRGKKSRLQYEKIIRNRAATTIQKYIRGLQARDYYKILKLVNKSAIIIQKYYRAYRARRKFQMMKRIQKQEHERRKRLAKIKKEQEVRAIKASERLYSGKHGPEIQQKIKSKTTENFFDEKLSLKKEETKVSKVRDSVDGEVINAKPLKGQWASTKTVASFVKEEQLYYRSDYIEKKPEKQKLSKRFKKFSPYEQELLRQ</sequence>
<evidence type="ECO:0000256" key="2">
    <source>
        <dbReference type="ARBA" id="ARBA00022490"/>
    </source>
</evidence>
<dbReference type="SMART" id="SM00015">
    <property type="entry name" value="IQ"/>
    <property type="match status" value="8"/>
</dbReference>
<dbReference type="PROSITE" id="PS51221">
    <property type="entry name" value="TTL"/>
    <property type="match status" value="1"/>
</dbReference>
<dbReference type="PANTHER" id="PTHR45870:SF2">
    <property type="entry name" value="TUBULIN MONOGLYCYLASE TTLL3"/>
    <property type="match status" value="1"/>
</dbReference>
<dbReference type="GO" id="GO:0015630">
    <property type="term" value="C:microtubule cytoskeleton"/>
    <property type="evidence" value="ECO:0007669"/>
    <property type="project" value="TreeGrafter"/>
</dbReference>
<comment type="caution">
    <text evidence="7">The sequence shown here is derived from an EMBL/GenBank/DDBJ whole genome shotgun (WGS) entry which is preliminary data.</text>
</comment>
<dbReference type="EMBL" id="CAJZBQ010000058">
    <property type="protein sequence ID" value="CAG9334195.1"/>
    <property type="molecule type" value="Genomic_DNA"/>
</dbReference>
<dbReference type="GO" id="GO:0070736">
    <property type="term" value="F:protein-glycine ligase activity, initiating"/>
    <property type="evidence" value="ECO:0007669"/>
    <property type="project" value="TreeGrafter"/>
</dbReference>
<evidence type="ECO:0000256" key="4">
    <source>
        <dbReference type="ARBA" id="ARBA00022741"/>
    </source>
</evidence>
<feature type="compositionally biased region" description="Polar residues" evidence="6">
    <location>
        <begin position="170"/>
        <end position="179"/>
    </location>
</feature>
<dbReference type="SUPFAM" id="SSF52540">
    <property type="entry name" value="P-loop containing nucleoside triphosphate hydrolases"/>
    <property type="match status" value="2"/>
</dbReference>
<evidence type="ECO:0000313" key="7">
    <source>
        <dbReference type="EMBL" id="CAG9334195.1"/>
    </source>
</evidence>
<dbReference type="Pfam" id="PF00612">
    <property type="entry name" value="IQ"/>
    <property type="match status" value="6"/>
</dbReference>
<evidence type="ECO:0000256" key="3">
    <source>
        <dbReference type="ARBA" id="ARBA00022598"/>
    </source>
</evidence>
<organism evidence="7 8">
    <name type="scientific">Blepharisma stoltei</name>
    <dbReference type="NCBI Taxonomy" id="1481888"/>
    <lineage>
        <taxon>Eukaryota</taxon>
        <taxon>Sar</taxon>
        <taxon>Alveolata</taxon>
        <taxon>Ciliophora</taxon>
        <taxon>Postciliodesmatophora</taxon>
        <taxon>Heterotrichea</taxon>
        <taxon>Heterotrichida</taxon>
        <taxon>Blepharismidae</taxon>
        <taxon>Blepharisma</taxon>
    </lineage>
</organism>
<proteinExistence type="predicted"/>
<evidence type="ECO:0000256" key="1">
    <source>
        <dbReference type="ARBA" id="ARBA00004496"/>
    </source>
</evidence>
<keyword evidence="5" id="KW-0067">ATP-binding</keyword>
<dbReference type="GO" id="GO:0005524">
    <property type="term" value="F:ATP binding"/>
    <property type="evidence" value="ECO:0007669"/>
    <property type="project" value="UniProtKB-KW"/>
</dbReference>
<evidence type="ECO:0000256" key="5">
    <source>
        <dbReference type="ARBA" id="ARBA00022840"/>
    </source>
</evidence>
<dbReference type="Pfam" id="PF03133">
    <property type="entry name" value="TTL"/>
    <property type="match status" value="1"/>
</dbReference>
<keyword evidence="3" id="KW-0436">Ligase</keyword>
<keyword evidence="2" id="KW-0963">Cytoplasm</keyword>
<dbReference type="InterPro" id="IPR000048">
    <property type="entry name" value="IQ_motif_EF-hand-BS"/>
</dbReference>
<gene>
    <name evidence="7" type="ORF">BSTOLATCC_MIC60815</name>
</gene>